<dbReference type="OrthoDB" id="433924at2759"/>
<dbReference type="CDD" id="cd00024">
    <property type="entry name" value="CD_CSD"/>
    <property type="match status" value="1"/>
</dbReference>
<evidence type="ECO:0000313" key="5">
    <source>
        <dbReference type="EMBL" id="KAG0314096.1"/>
    </source>
</evidence>
<keyword evidence="6" id="KW-1185">Reference proteome</keyword>
<evidence type="ECO:0000313" key="6">
    <source>
        <dbReference type="Proteomes" id="UP000738325"/>
    </source>
</evidence>
<dbReference type="InterPro" id="IPR051219">
    <property type="entry name" value="Heterochromatin_chromo-domain"/>
</dbReference>
<feature type="compositionally biased region" description="Basic and acidic residues" evidence="3">
    <location>
        <begin position="223"/>
        <end position="249"/>
    </location>
</feature>
<feature type="compositionally biased region" description="Polar residues" evidence="3">
    <location>
        <begin position="197"/>
        <end position="207"/>
    </location>
</feature>
<dbReference type="GO" id="GO:0005634">
    <property type="term" value="C:nucleus"/>
    <property type="evidence" value="ECO:0007669"/>
    <property type="project" value="UniProtKB-SubCell"/>
</dbReference>
<feature type="compositionally biased region" description="Low complexity" evidence="3">
    <location>
        <begin position="7"/>
        <end position="18"/>
    </location>
</feature>
<reference evidence="5" key="1">
    <citation type="journal article" date="2020" name="Fungal Divers.">
        <title>Resolving the Mortierellaceae phylogeny through synthesis of multi-gene phylogenetics and phylogenomics.</title>
        <authorList>
            <person name="Vandepol N."/>
            <person name="Liber J."/>
            <person name="Desiro A."/>
            <person name="Na H."/>
            <person name="Kennedy M."/>
            <person name="Barry K."/>
            <person name="Grigoriev I.V."/>
            <person name="Miller A.N."/>
            <person name="O'Donnell K."/>
            <person name="Stajich J.E."/>
            <person name="Bonito G."/>
        </authorList>
    </citation>
    <scope>NUCLEOTIDE SEQUENCE</scope>
    <source>
        <strain evidence="5">REB-010B</strain>
    </source>
</reference>
<keyword evidence="2" id="KW-0539">Nucleus</keyword>
<comment type="caution">
    <text evidence="5">The sequence shown here is derived from an EMBL/GenBank/DDBJ whole genome shotgun (WGS) entry which is preliminary data.</text>
</comment>
<feature type="compositionally biased region" description="Low complexity" evidence="3">
    <location>
        <begin position="208"/>
        <end position="217"/>
    </location>
</feature>
<evidence type="ECO:0000256" key="1">
    <source>
        <dbReference type="ARBA" id="ARBA00004123"/>
    </source>
</evidence>
<dbReference type="SMART" id="SM00300">
    <property type="entry name" value="ChSh"/>
    <property type="match status" value="1"/>
</dbReference>
<feature type="compositionally biased region" description="Acidic residues" evidence="3">
    <location>
        <begin position="62"/>
        <end position="78"/>
    </location>
</feature>
<dbReference type="Pfam" id="PF00385">
    <property type="entry name" value="Chromo"/>
    <property type="match status" value="1"/>
</dbReference>
<feature type="region of interest" description="Disordered" evidence="3">
    <location>
        <begin position="1"/>
        <end position="78"/>
    </location>
</feature>
<feature type="domain" description="Chromo" evidence="4">
    <location>
        <begin position="79"/>
        <end position="138"/>
    </location>
</feature>
<organism evidence="5 6">
    <name type="scientific">Dissophora globulifera</name>
    <dbReference type="NCBI Taxonomy" id="979702"/>
    <lineage>
        <taxon>Eukaryota</taxon>
        <taxon>Fungi</taxon>
        <taxon>Fungi incertae sedis</taxon>
        <taxon>Mucoromycota</taxon>
        <taxon>Mortierellomycotina</taxon>
        <taxon>Mortierellomycetes</taxon>
        <taxon>Mortierellales</taxon>
        <taxon>Mortierellaceae</taxon>
        <taxon>Dissophora</taxon>
    </lineage>
</organism>
<dbReference type="Proteomes" id="UP000738325">
    <property type="component" value="Unassembled WGS sequence"/>
</dbReference>
<name>A0A9P6UNJ3_9FUNG</name>
<evidence type="ECO:0000256" key="3">
    <source>
        <dbReference type="SAM" id="MobiDB-lite"/>
    </source>
</evidence>
<dbReference type="SMART" id="SM00298">
    <property type="entry name" value="CHROMO"/>
    <property type="match status" value="1"/>
</dbReference>
<dbReference type="InterPro" id="IPR016197">
    <property type="entry name" value="Chromo-like_dom_sf"/>
</dbReference>
<feature type="compositionally biased region" description="Low complexity" evidence="3">
    <location>
        <begin position="29"/>
        <end position="54"/>
    </location>
</feature>
<sequence>MKGSTKPSALPSASDSASGTKVAGKQNPNTNTNTGITKTTSITKATSITKTTNGHGNKHGDEDDNDEDEEDELESGDVFEVECVVGHKRVDGQGLYYFMKWKGYPDSDRTWEHESATNCPEEVSAYWNRYTRTGRKLTDKEGYAPKTQPGRRRGGSANGTSNDGKTLKSSGTHNRSHLKSNEAAASQEALFPDLTPLTDQTSSRSNSAAKAETTTATTKKRVHSQDHNRTKEHNADHQKRAEQRDKVRSDVVSSSNSAPHKSKGTESATATAAITTTNSETNSPDARYAATSKRARTSSESREQSPLWQPPLSWTSWEEHVDQIEAVELRETDEGKRELMVHLLWKAGHSTEHLNTEVHWRCPRKLCMYYETHLMFKDGGS</sequence>
<dbReference type="InterPro" id="IPR023780">
    <property type="entry name" value="Chromo_domain"/>
</dbReference>
<dbReference type="PROSITE" id="PS50013">
    <property type="entry name" value="CHROMO_2"/>
    <property type="match status" value="1"/>
</dbReference>
<feature type="region of interest" description="Disordered" evidence="3">
    <location>
        <begin position="137"/>
        <end position="310"/>
    </location>
</feature>
<dbReference type="PANTHER" id="PTHR22812">
    <property type="entry name" value="CHROMOBOX PROTEIN"/>
    <property type="match status" value="1"/>
</dbReference>
<dbReference type="EMBL" id="JAAAIP010000644">
    <property type="protein sequence ID" value="KAG0314096.1"/>
    <property type="molecule type" value="Genomic_DNA"/>
</dbReference>
<proteinExistence type="predicted"/>
<protein>
    <recommendedName>
        <fullName evidence="4">Chromo domain-containing protein</fullName>
    </recommendedName>
</protein>
<dbReference type="AlphaFoldDB" id="A0A9P6UNJ3"/>
<dbReference type="SUPFAM" id="SSF54160">
    <property type="entry name" value="Chromo domain-like"/>
    <property type="match status" value="2"/>
</dbReference>
<comment type="subcellular location">
    <subcellularLocation>
        <location evidence="1">Nucleus</location>
    </subcellularLocation>
</comment>
<dbReference type="InterPro" id="IPR000953">
    <property type="entry name" value="Chromo/chromo_shadow_dom"/>
</dbReference>
<feature type="compositionally biased region" description="Polar residues" evidence="3">
    <location>
        <begin position="158"/>
        <end position="173"/>
    </location>
</feature>
<evidence type="ECO:0000256" key="2">
    <source>
        <dbReference type="ARBA" id="ARBA00023242"/>
    </source>
</evidence>
<dbReference type="Gene3D" id="2.40.50.40">
    <property type="match status" value="2"/>
</dbReference>
<gene>
    <name evidence="5" type="ORF">BGZ99_008368</name>
</gene>
<feature type="compositionally biased region" description="Low complexity" evidence="3">
    <location>
        <begin position="265"/>
        <end position="283"/>
    </location>
</feature>
<accession>A0A9P6UNJ3</accession>
<evidence type="ECO:0000259" key="4">
    <source>
        <dbReference type="PROSITE" id="PS50013"/>
    </source>
</evidence>
<dbReference type="InterPro" id="IPR008251">
    <property type="entry name" value="Chromo_shadow_dom"/>
</dbReference>
<dbReference type="Pfam" id="PF01393">
    <property type="entry name" value="Chromo_shadow"/>
    <property type="match status" value="1"/>
</dbReference>